<dbReference type="AlphaFoldDB" id="A0A8D2IX68"/>
<dbReference type="PANTHER" id="PTHR10094">
    <property type="entry name" value="STEROL CARRIER PROTEIN 2 SCP-2 FAMILY PROTEIN"/>
    <property type="match status" value="1"/>
</dbReference>
<dbReference type="Pfam" id="PF02036">
    <property type="entry name" value="SCP2"/>
    <property type="match status" value="1"/>
</dbReference>
<dbReference type="Proteomes" id="UP000694545">
    <property type="component" value="Unplaced"/>
</dbReference>
<dbReference type="FunFam" id="3.30.1050.10:FF:000004">
    <property type="entry name" value="Hydroxysteroid 17-beta dehydrogenase 4"/>
    <property type="match status" value="1"/>
</dbReference>
<reference evidence="2" key="2">
    <citation type="submission" date="2025-09" db="UniProtKB">
        <authorList>
            <consortium name="Ensembl"/>
        </authorList>
    </citation>
    <scope>IDENTIFICATION</scope>
</reference>
<accession>A0A8D2IX68</accession>
<dbReference type="SUPFAM" id="SSF55718">
    <property type="entry name" value="SCP-like"/>
    <property type="match status" value="1"/>
</dbReference>
<sequence length="146" mass="15951">VWKKGDNGSEKAGPCVALTPFSRSSSAKATGLQSELIFEEIGHRVRRVGSQLVKKVGAVFQWDIVNGGTVVAQWTLDLKTGAGEVYHGASRRPANTVFILSDHDFMELVRGKLKPRKAFLVGKVKVKGSLLLSRKLEMILKDCSTL</sequence>
<keyword evidence="3" id="KW-1185">Reference proteome</keyword>
<dbReference type="Ensembl" id="ENSVKKT00000006263.1">
    <property type="protein sequence ID" value="ENSVKKP00000006102.1"/>
    <property type="gene ID" value="ENSVKKG00000004443.1"/>
</dbReference>
<protein>
    <submittedName>
        <fullName evidence="2">SCP2 sterol binding domain containing 1</fullName>
    </submittedName>
</protein>
<dbReference type="OMA" id="WDIMNGG"/>
<proteinExistence type="predicted"/>
<feature type="domain" description="SCP2" evidence="1">
    <location>
        <begin position="41"/>
        <end position="141"/>
    </location>
</feature>
<name>A0A8D2IX68_VARKO</name>
<evidence type="ECO:0000313" key="2">
    <source>
        <dbReference type="Ensembl" id="ENSVKKP00000006102.1"/>
    </source>
</evidence>
<dbReference type="InterPro" id="IPR036527">
    <property type="entry name" value="SCP2_sterol-bd_dom_sf"/>
</dbReference>
<dbReference type="GO" id="GO:0005829">
    <property type="term" value="C:cytosol"/>
    <property type="evidence" value="ECO:0007669"/>
    <property type="project" value="TreeGrafter"/>
</dbReference>
<organism evidence="2 3">
    <name type="scientific">Varanus komodoensis</name>
    <name type="common">Komodo dragon</name>
    <dbReference type="NCBI Taxonomy" id="61221"/>
    <lineage>
        <taxon>Eukaryota</taxon>
        <taxon>Metazoa</taxon>
        <taxon>Chordata</taxon>
        <taxon>Craniata</taxon>
        <taxon>Vertebrata</taxon>
        <taxon>Euteleostomi</taxon>
        <taxon>Lepidosauria</taxon>
        <taxon>Squamata</taxon>
        <taxon>Bifurcata</taxon>
        <taxon>Unidentata</taxon>
        <taxon>Episquamata</taxon>
        <taxon>Toxicofera</taxon>
        <taxon>Anguimorpha</taxon>
        <taxon>Paleoanguimorpha</taxon>
        <taxon>Varanoidea</taxon>
        <taxon>Varanidae</taxon>
        <taxon>Varanus</taxon>
    </lineage>
</organism>
<dbReference type="Gene3D" id="3.30.1050.10">
    <property type="entry name" value="SCP2 sterol-binding domain"/>
    <property type="match status" value="1"/>
</dbReference>
<reference evidence="2" key="1">
    <citation type="submission" date="2025-08" db="UniProtKB">
        <authorList>
            <consortium name="Ensembl"/>
        </authorList>
    </citation>
    <scope>IDENTIFICATION</scope>
</reference>
<evidence type="ECO:0000313" key="3">
    <source>
        <dbReference type="Proteomes" id="UP000694545"/>
    </source>
</evidence>
<evidence type="ECO:0000259" key="1">
    <source>
        <dbReference type="Pfam" id="PF02036"/>
    </source>
</evidence>
<dbReference type="InterPro" id="IPR003033">
    <property type="entry name" value="SCP2_sterol-bd_dom"/>
</dbReference>
<dbReference type="PANTHER" id="PTHR10094:SF25">
    <property type="entry name" value="SCP2 STEROL-BINDING DOMAIN-CONTAINING PROTEIN 1"/>
    <property type="match status" value="1"/>
</dbReference>